<feature type="chain" id="PRO_5047004477" description="ABC3 transporter permease protein domain-containing protein" evidence="3">
    <location>
        <begin position="32"/>
        <end position="959"/>
    </location>
</feature>
<sequence>MSARWRAELRAGRSALALVALLAAATAGAAAAVPAETDASDAATVSTITGRALHTQRDLVLTAKSGLPDQTFTVEDGAALREIAATSRGSLPAVVGGLVTATRITVAKEMSLQVTDPPATVRLPVQARPVSVVGYESAVSFVEGAPPGPPAWMKSTAPGPTGSPQPGSSQPGSPGPGWSVPVALSRSVADVLGLHTGAKVHAPVAGAGGSARASSASTLELVVSGVFDTGAPTDDQMWAFTPNLLRPLKTRACNPPAVDCKALSDVWMADVLVDDPSTVDLVAQFTGDPVVVTMEHIVDRARLARAGLPAVAAGLRDAQRFGKGATPADPSGVPYPMELSTGLPKLIAAAEEDQRAGHALDAVVLGGTVAGGLAAFLLMLRMTVTRRSAEIALCKARGAASWRLAVRFAVQTGAVVLGFGAVGVGIALALGPTPRNAAEAWYGAVLETLVSVAIVLVLVGRHTDRLPSQRHERLGGEARARRAVRDGGLVAGAVGALAFLRSQGVDAAAGSIDWIAVAAPALLAVSAGVATVRLVPALLAGPAFAARAGRAAAGFVATVLAARRVRAVAAPLTGLAVVVAAGMFAAGYDAAVPQRVRIDAVHTVGAAARVTAQQAVPDPEAPAPAFDPGFVDAARKVPGVTAVAAAWVGPGTIDPGGDPGGRRAALIVVDPRSFRALAAATREAFDVPMGTVPDLWPRTIGDDRAAPVLVSPDLASLVGTDGSVGPPGQTVKADYVAAVDLPAAESVTAENGQSYVIVAADQLPGAAVTPLTTFGEPNTAWIAGTPSRRDLQAALAPYSPAGLLVDRFADAEKTGLGDARVAAARTVFHLVELLCGAYFALCLLLLLASSRGASRDSALLLQVFGLRGGAARAISFLVTLPLALLAAVVGIGAGVALAPIIGPLTRGGAAVVGTAPTGMRWAVIDGVVVVGAVVAGTVADVLMRRSAEMTVRLRAAEFE</sequence>
<feature type="transmembrane region" description="Helical" evidence="2">
    <location>
        <begin position="514"/>
        <end position="546"/>
    </location>
</feature>
<organism evidence="4 5">
    <name type="scientific">Catenulispora subtropica</name>
    <dbReference type="NCBI Taxonomy" id="450798"/>
    <lineage>
        <taxon>Bacteria</taxon>
        <taxon>Bacillati</taxon>
        <taxon>Actinomycetota</taxon>
        <taxon>Actinomycetes</taxon>
        <taxon>Catenulisporales</taxon>
        <taxon>Catenulisporaceae</taxon>
        <taxon>Catenulispora</taxon>
    </lineage>
</organism>
<evidence type="ECO:0000256" key="3">
    <source>
        <dbReference type="SAM" id="SignalP"/>
    </source>
</evidence>
<feature type="transmembrane region" description="Helical" evidence="2">
    <location>
        <begin position="827"/>
        <end position="848"/>
    </location>
</feature>
<name>A0ABP5EIQ8_9ACTN</name>
<dbReference type="PANTHER" id="PTHR30572">
    <property type="entry name" value="MEMBRANE COMPONENT OF TRANSPORTER-RELATED"/>
    <property type="match status" value="1"/>
</dbReference>
<feature type="transmembrane region" description="Helical" evidence="2">
    <location>
        <begin position="362"/>
        <end position="384"/>
    </location>
</feature>
<feature type="transmembrane region" description="Helical" evidence="2">
    <location>
        <begin position="440"/>
        <end position="462"/>
    </location>
</feature>
<keyword evidence="2" id="KW-1133">Transmembrane helix</keyword>
<feature type="transmembrane region" description="Helical" evidence="2">
    <location>
        <begin position="483"/>
        <end position="502"/>
    </location>
</feature>
<dbReference type="EMBL" id="BAAAQM010000056">
    <property type="protein sequence ID" value="GAA1996038.1"/>
    <property type="molecule type" value="Genomic_DNA"/>
</dbReference>
<gene>
    <name evidence="4" type="ORF">GCM10009838_71270</name>
</gene>
<dbReference type="InterPro" id="IPR050250">
    <property type="entry name" value="Macrolide_Exporter_MacB"/>
</dbReference>
<keyword evidence="2" id="KW-0812">Transmembrane</keyword>
<protein>
    <recommendedName>
        <fullName evidence="6">ABC3 transporter permease protein domain-containing protein</fullName>
    </recommendedName>
</protein>
<feature type="region of interest" description="Disordered" evidence="1">
    <location>
        <begin position="144"/>
        <end position="180"/>
    </location>
</feature>
<reference evidence="5" key="1">
    <citation type="journal article" date="2019" name="Int. J. Syst. Evol. Microbiol.">
        <title>The Global Catalogue of Microorganisms (GCM) 10K type strain sequencing project: providing services to taxonomists for standard genome sequencing and annotation.</title>
        <authorList>
            <consortium name="The Broad Institute Genomics Platform"/>
            <consortium name="The Broad Institute Genome Sequencing Center for Infectious Disease"/>
            <person name="Wu L."/>
            <person name="Ma J."/>
        </authorList>
    </citation>
    <scope>NUCLEOTIDE SEQUENCE [LARGE SCALE GENOMIC DNA]</scope>
    <source>
        <strain evidence="5">JCM 16013</strain>
    </source>
</reference>
<evidence type="ECO:0000313" key="4">
    <source>
        <dbReference type="EMBL" id="GAA1996038.1"/>
    </source>
</evidence>
<feature type="transmembrane region" description="Helical" evidence="2">
    <location>
        <begin position="921"/>
        <end position="943"/>
    </location>
</feature>
<feature type="transmembrane region" description="Helical" evidence="2">
    <location>
        <begin position="567"/>
        <end position="588"/>
    </location>
</feature>
<keyword evidence="5" id="KW-1185">Reference proteome</keyword>
<keyword evidence="3" id="KW-0732">Signal</keyword>
<evidence type="ECO:0008006" key="6">
    <source>
        <dbReference type="Google" id="ProtNLM"/>
    </source>
</evidence>
<evidence type="ECO:0000313" key="5">
    <source>
        <dbReference type="Proteomes" id="UP001499854"/>
    </source>
</evidence>
<feature type="signal peptide" evidence="3">
    <location>
        <begin position="1"/>
        <end position="31"/>
    </location>
</feature>
<feature type="transmembrane region" description="Helical" evidence="2">
    <location>
        <begin position="404"/>
        <end position="428"/>
    </location>
</feature>
<dbReference type="PANTHER" id="PTHR30572:SF4">
    <property type="entry name" value="ABC TRANSPORTER PERMEASE YTRF"/>
    <property type="match status" value="1"/>
</dbReference>
<dbReference type="RefSeq" id="WP_344661582.1">
    <property type="nucleotide sequence ID" value="NZ_BAAAQM010000056.1"/>
</dbReference>
<evidence type="ECO:0000256" key="2">
    <source>
        <dbReference type="SAM" id="Phobius"/>
    </source>
</evidence>
<accession>A0ABP5EIQ8</accession>
<keyword evidence="2" id="KW-0472">Membrane</keyword>
<feature type="compositionally biased region" description="Low complexity" evidence="1">
    <location>
        <begin position="155"/>
        <end position="180"/>
    </location>
</feature>
<evidence type="ECO:0000256" key="1">
    <source>
        <dbReference type="SAM" id="MobiDB-lite"/>
    </source>
</evidence>
<proteinExistence type="predicted"/>
<comment type="caution">
    <text evidence="4">The sequence shown here is derived from an EMBL/GenBank/DDBJ whole genome shotgun (WGS) entry which is preliminary data.</text>
</comment>
<feature type="transmembrane region" description="Helical" evidence="2">
    <location>
        <begin position="869"/>
        <end position="901"/>
    </location>
</feature>
<dbReference type="Proteomes" id="UP001499854">
    <property type="component" value="Unassembled WGS sequence"/>
</dbReference>